<dbReference type="GO" id="GO:0007030">
    <property type="term" value="P:Golgi organization"/>
    <property type="evidence" value="ECO:0007669"/>
    <property type="project" value="TreeGrafter"/>
</dbReference>
<dbReference type="GO" id="GO:0048194">
    <property type="term" value="P:Golgi vesicle budding"/>
    <property type="evidence" value="ECO:0007669"/>
    <property type="project" value="TreeGrafter"/>
</dbReference>
<dbReference type="EMBL" id="PIQF01000001">
    <property type="protein sequence ID" value="RUO77774.1"/>
    <property type="molecule type" value="Genomic_DNA"/>
</dbReference>
<proteinExistence type="predicted"/>
<gene>
    <name evidence="5" type="ORF">CWI81_04660</name>
</gene>
<dbReference type="InterPro" id="IPR038261">
    <property type="entry name" value="GPP34-like_sf"/>
</dbReference>
<evidence type="ECO:0000256" key="4">
    <source>
        <dbReference type="ARBA" id="ARBA00023136"/>
    </source>
</evidence>
<evidence type="ECO:0000256" key="2">
    <source>
        <dbReference type="ARBA" id="ARBA00023034"/>
    </source>
</evidence>
<keyword evidence="2" id="KW-0333">Golgi apparatus</keyword>
<reference evidence="5 6" key="1">
    <citation type="journal article" date="2011" name="Front. Microbiol.">
        <title>Genomic signatures of strain selection and enhancement in Bacillus atrophaeus var. globigii, a historical biowarfare simulant.</title>
        <authorList>
            <person name="Gibbons H.S."/>
            <person name="Broomall S.M."/>
            <person name="McNew L.A."/>
            <person name="Daligault H."/>
            <person name="Chapman C."/>
            <person name="Bruce D."/>
            <person name="Karavis M."/>
            <person name="Krepps M."/>
            <person name="McGregor P.A."/>
            <person name="Hong C."/>
            <person name="Park K.H."/>
            <person name="Akmal A."/>
            <person name="Feldman A."/>
            <person name="Lin J.S."/>
            <person name="Chang W.E."/>
            <person name="Higgs B.W."/>
            <person name="Demirev P."/>
            <person name="Lindquist J."/>
            <person name="Liem A."/>
            <person name="Fochler E."/>
            <person name="Read T.D."/>
            <person name="Tapia R."/>
            <person name="Johnson S."/>
            <person name="Bishop-Lilly K.A."/>
            <person name="Detter C."/>
            <person name="Han C."/>
            <person name="Sozhamannan S."/>
            <person name="Rosenzweig C.N."/>
            <person name="Skowronski E.W."/>
        </authorList>
    </citation>
    <scope>NUCLEOTIDE SEQUENCE [LARGE SCALE GENOMIC DNA]</scope>
    <source>
        <strain evidence="5 6">CL-SP19</strain>
    </source>
</reference>
<comment type="caution">
    <text evidence="5">The sequence shown here is derived from an EMBL/GenBank/DDBJ whole genome shotgun (WGS) entry which is preliminary data.</text>
</comment>
<dbReference type="Gene3D" id="1.10.3630.10">
    <property type="entry name" value="yeast vps74-n-term truncation variant domain like"/>
    <property type="match status" value="1"/>
</dbReference>
<accession>A0A432ZIQ7</accession>
<keyword evidence="3" id="KW-0446">Lipid-binding</keyword>
<keyword evidence="6" id="KW-1185">Reference proteome</keyword>
<protein>
    <recommendedName>
        <fullName evidence="7">GPP34 family phosphoprotein</fullName>
    </recommendedName>
</protein>
<dbReference type="PANTHER" id="PTHR12704:SF2">
    <property type="entry name" value="GOLGI PHOSPHOPROTEIN 3 HOMOLOG SAURON"/>
    <property type="match status" value="1"/>
</dbReference>
<dbReference type="InterPro" id="IPR008628">
    <property type="entry name" value="GPP34-like"/>
</dbReference>
<evidence type="ECO:0000313" key="6">
    <source>
        <dbReference type="Proteomes" id="UP000287908"/>
    </source>
</evidence>
<organism evidence="5 6">
    <name type="scientific">Idiomarina seosinensis</name>
    <dbReference type="NCBI Taxonomy" id="281739"/>
    <lineage>
        <taxon>Bacteria</taxon>
        <taxon>Pseudomonadati</taxon>
        <taxon>Pseudomonadota</taxon>
        <taxon>Gammaproteobacteria</taxon>
        <taxon>Alteromonadales</taxon>
        <taxon>Idiomarinaceae</taxon>
        <taxon>Idiomarina</taxon>
    </lineage>
</organism>
<name>A0A432ZIQ7_9GAMM</name>
<evidence type="ECO:0000256" key="3">
    <source>
        <dbReference type="ARBA" id="ARBA00023121"/>
    </source>
</evidence>
<dbReference type="Pfam" id="PF05719">
    <property type="entry name" value="GPP34"/>
    <property type="match status" value="1"/>
</dbReference>
<dbReference type="GO" id="GO:0012505">
    <property type="term" value="C:endomembrane system"/>
    <property type="evidence" value="ECO:0007669"/>
    <property type="project" value="UniProtKB-ARBA"/>
</dbReference>
<dbReference type="GO" id="GO:0005829">
    <property type="term" value="C:cytosol"/>
    <property type="evidence" value="ECO:0007669"/>
    <property type="project" value="TreeGrafter"/>
</dbReference>
<dbReference type="OrthoDB" id="6237461at2"/>
<evidence type="ECO:0008006" key="7">
    <source>
        <dbReference type="Google" id="ProtNLM"/>
    </source>
</evidence>
<sequence>MTTPNDLTLYEAIMLLALREEQGTMSGAYVEYATAGALLAELLLQGHIKVDSDNKDKVAVVDSSATGDALLDEALQTILEAKRPLTLDDWVQELGTIKDLKHKVAAALANDGIVAAEKEKVLWLFERRVYPEINPEPEQRLRDELRDVVLSNEEAIEPRTAITVALANSAHLLPQVFSKQELKDRKERIKQLEKGELISTAAKEAVAAIEAAVMVAAIMPAITVAATTSSPSSC</sequence>
<evidence type="ECO:0000313" key="5">
    <source>
        <dbReference type="EMBL" id="RUO77774.1"/>
    </source>
</evidence>
<dbReference type="AlphaFoldDB" id="A0A432ZIQ7"/>
<dbReference type="PANTHER" id="PTHR12704">
    <property type="entry name" value="TRANS-GOLGI PROTEIN GMX33"/>
    <property type="match status" value="1"/>
</dbReference>
<dbReference type="GO" id="GO:0006890">
    <property type="term" value="P:retrograde vesicle-mediated transport, Golgi to endoplasmic reticulum"/>
    <property type="evidence" value="ECO:0007669"/>
    <property type="project" value="TreeGrafter"/>
</dbReference>
<keyword evidence="4" id="KW-0472">Membrane</keyword>
<dbReference type="GO" id="GO:0043001">
    <property type="term" value="P:Golgi to plasma membrane protein transport"/>
    <property type="evidence" value="ECO:0007669"/>
    <property type="project" value="TreeGrafter"/>
</dbReference>
<dbReference type="Proteomes" id="UP000287908">
    <property type="component" value="Unassembled WGS sequence"/>
</dbReference>
<evidence type="ECO:0000256" key="1">
    <source>
        <dbReference type="ARBA" id="ARBA00004255"/>
    </source>
</evidence>
<dbReference type="GO" id="GO:0070273">
    <property type="term" value="F:phosphatidylinositol-4-phosphate binding"/>
    <property type="evidence" value="ECO:0007669"/>
    <property type="project" value="InterPro"/>
</dbReference>
<comment type="subcellular location">
    <subcellularLocation>
        <location evidence="1">Golgi apparatus membrane</location>
        <topology evidence="1">Peripheral membrane protein</topology>
        <orientation evidence="1">Cytoplasmic side</orientation>
    </subcellularLocation>
</comment>